<feature type="compositionally biased region" description="Pro residues" evidence="1">
    <location>
        <begin position="93"/>
        <end position="106"/>
    </location>
</feature>
<accession>A0AAX6G1L7</accession>
<feature type="compositionally biased region" description="Pro residues" evidence="1">
    <location>
        <begin position="65"/>
        <end position="75"/>
    </location>
</feature>
<feature type="region of interest" description="Disordered" evidence="1">
    <location>
        <begin position="92"/>
        <end position="138"/>
    </location>
</feature>
<protein>
    <submittedName>
        <fullName evidence="2">Oxidoreductase TDA3</fullName>
    </submittedName>
</protein>
<comment type="caution">
    <text evidence="2">The sequence shown here is derived from an EMBL/GenBank/DDBJ whole genome shotgun (WGS) entry which is preliminary data.</text>
</comment>
<gene>
    <name evidence="3" type="ORF">M6B38_329845</name>
    <name evidence="2" type="ORF">M6B38_390305</name>
</gene>
<dbReference type="Proteomes" id="UP001140949">
    <property type="component" value="Unassembled WGS sequence"/>
</dbReference>
<evidence type="ECO:0000313" key="2">
    <source>
        <dbReference type="EMBL" id="KAJ6822218.1"/>
    </source>
</evidence>
<reference evidence="2" key="2">
    <citation type="submission" date="2023-04" db="EMBL/GenBank/DDBJ databases">
        <authorList>
            <person name="Bruccoleri R.E."/>
            <person name="Oakeley E.J."/>
            <person name="Faust A.-M."/>
            <person name="Dessus-Babus S."/>
            <person name="Altorfer M."/>
            <person name="Burckhardt D."/>
            <person name="Oertli M."/>
            <person name="Naumann U."/>
            <person name="Petersen F."/>
            <person name="Wong J."/>
        </authorList>
    </citation>
    <scope>NUCLEOTIDE SEQUENCE</scope>
    <source>
        <strain evidence="2">GSM-AAB239-AS_SAM_17_03QT</strain>
        <tissue evidence="2">Leaf</tissue>
    </source>
</reference>
<reference evidence="2" key="1">
    <citation type="journal article" date="2023" name="GigaByte">
        <title>Genome assembly of the bearded iris, Iris pallida Lam.</title>
        <authorList>
            <person name="Bruccoleri R.E."/>
            <person name="Oakeley E.J."/>
            <person name="Faust A.M.E."/>
            <person name="Altorfer M."/>
            <person name="Dessus-Babus S."/>
            <person name="Burckhardt D."/>
            <person name="Oertli M."/>
            <person name="Naumann U."/>
            <person name="Petersen F."/>
            <person name="Wong J."/>
        </authorList>
    </citation>
    <scope>NUCLEOTIDE SEQUENCE</scope>
    <source>
        <strain evidence="2">GSM-AAB239-AS_SAM_17_03QT</strain>
    </source>
</reference>
<organism evidence="2 4">
    <name type="scientific">Iris pallida</name>
    <name type="common">Sweet iris</name>
    <dbReference type="NCBI Taxonomy" id="29817"/>
    <lineage>
        <taxon>Eukaryota</taxon>
        <taxon>Viridiplantae</taxon>
        <taxon>Streptophyta</taxon>
        <taxon>Embryophyta</taxon>
        <taxon>Tracheophyta</taxon>
        <taxon>Spermatophyta</taxon>
        <taxon>Magnoliopsida</taxon>
        <taxon>Liliopsida</taxon>
        <taxon>Asparagales</taxon>
        <taxon>Iridaceae</taxon>
        <taxon>Iridoideae</taxon>
        <taxon>Irideae</taxon>
        <taxon>Iris</taxon>
    </lineage>
</organism>
<evidence type="ECO:0000313" key="4">
    <source>
        <dbReference type="Proteomes" id="UP001140949"/>
    </source>
</evidence>
<sequence length="138" mass="16112">MRWRHHRLLHRLLPLQPQQHRSRQHQHHHRREVLHCLRRLRKSRRLPRPRLVRRDLPLLPLPSQLHPPPDPLPTPRRPHQLLLQTLRTLSLPLPLPLPSLPNPNPSLPSWIDGPVEPKKPSAPSTPPPSSTRSSSPKP</sequence>
<evidence type="ECO:0000313" key="3">
    <source>
        <dbReference type="EMBL" id="KAJ6835830.1"/>
    </source>
</evidence>
<feature type="region of interest" description="Disordered" evidence="1">
    <location>
        <begin position="41"/>
        <end position="79"/>
    </location>
</feature>
<proteinExistence type="predicted"/>
<dbReference type="EMBL" id="JANAVB010024513">
    <property type="protein sequence ID" value="KAJ6822218.1"/>
    <property type="molecule type" value="Genomic_DNA"/>
</dbReference>
<feature type="compositionally biased region" description="Basic residues" evidence="1">
    <location>
        <begin position="41"/>
        <end position="51"/>
    </location>
</feature>
<evidence type="ECO:0000256" key="1">
    <source>
        <dbReference type="SAM" id="MobiDB-lite"/>
    </source>
</evidence>
<keyword evidence="4" id="KW-1185">Reference proteome</keyword>
<dbReference type="EMBL" id="JANAVB010012999">
    <property type="protein sequence ID" value="KAJ6835830.1"/>
    <property type="molecule type" value="Genomic_DNA"/>
</dbReference>
<dbReference type="AlphaFoldDB" id="A0AAX6G1L7"/>
<name>A0AAX6G1L7_IRIPA</name>